<evidence type="ECO:0000313" key="13">
    <source>
        <dbReference type="EMBL" id="TWF99185.1"/>
    </source>
</evidence>
<dbReference type="FunFam" id="3.30.200.20:FF:000035">
    <property type="entry name" value="Serine/threonine protein kinase Stk1"/>
    <property type="match status" value="1"/>
</dbReference>
<keyword evidence="6 9" id="KW-0067">ATP-binding</keyword>
<dbReference type="PROSITE" id="PS50011">
    <property type="entry name" value="PROTEIN_KINASE_DOM"/>
    <property type="match status" value="1"/>
</dbReference>
<comment type="catalytic activity">
    <reaction evidence="8">
        <text>L-seryl-[protein] + ATP = O-phospho-L-seryl-[protein] + ADP + H(+)</text>
        <dbReference type="Rhea" id="RHEA:17989"/>
        <dbReference type="Rhea" id="RHEA-COMP:9863"/>
        <dbReference type="Rhea" id="RHEA-COMP:11604"/>
        <dbReference type="ChEBI" id="CHEBI:15378"/>
        <dbReference type="ChEBI" id="CHEBI:29999"/>
        <dbReference type="ChEBI" id="CHEBI:30616"/>
        <dbReference type="ChEBI" id="CHEBI:83421"/>
        <dbReference type="ChEBI" id="CHEBI:456216"/>
        <dbReference type="EC" id="2.7.11.1"/>
    </reaction>
</comment>
<feature type="transmembrane region" description="Helical" evidence="11">
    <location>
        <begin position="358"/>
        <end position="379"/>
    </location>
</feature>
<evidence type="ECO:0000256" key="5">
    <source>
        <dbReference type="ARBA" id="ARBA00022777"/>
    </source>
</evidence>
<keyword evidence="11" id="KW-0472">Membrane</keyword>
<dbReference type="InterPro" id="IPR011009">
    <property type="entry name" value="Kinase-like_dom_sf"/>
</dbReference>
<dbReference type="Pfam" id="PF00069">
    <property type="entry name" value="Pkinase"/>
    <property type="match status" value="1"/>
</dbReference>
<evidence type="ECO:0000313" key="14">
    <source>
        <dbReference type="Proteomes" id="UP000317940"/>
    </source>
</evidence>
<keyword evidence="3" id="KW-0808">Transferase</keyword>
<evidence type="ECO:0000259" key="12">
    <source>
        <dbReference type="PROSITE" id="PS50011"/>
    </source>
</evidence>
<feature type="binding site" evidence="9">
    <location>
        <position position="39"/>
    </location>
    <ligand>
        <name>ATP</name>
        <dbReference type="ChEBI" id="CHEBI:30616"/>
    </ligand>
</feature>
<evidence type="ECO:0000256" key="6">
    <source>
        <dbReference type="ARBA" id="ARBA00022840"/>
    </source>
</evidence>
<dbReference type="PANTHER" id="PTHR43289">
    <property type="entry name" value="MITOGEN-ACTIVATED PROTEIN KINASE KINASE KINASE 20-RELATED"/>
    <property type="match status" value="1"/>
</dbReference>
<comment type="catalytic activity">
    <reaction evidence="7">
        <text>L-threonyl-[protein] + ATP = O-phospho-L-threonyl-[protein] + ADP + H(+)</text>
        <dbReference type="Rhea" id="RHEA:46608"/>
        <dbReference type="Rhea" id="RHEA-COMP:11060"/>
        <dbReference type="Rhea" id="RHEA-COMP:11605"/>
        <dbReference type="ChEBI" id="CHEBI:15378"/>
        <dbReference type="ChEBI" id="CHEBI:30013"/>
        <dbReference type="ChEBI" id="CHEBI:30616"/>
        <dbReference type="ChEBI" id="CHEBI:61977"/>
        <dbReference type="ChEBI" id="CHEBI:456216"/>
        <dbReference type="EC" id="2.7.11.1"/>
    </reaction>
</comment>
<feature type="compositionally biased region" description="Gly residues" evidence="10">
    <location>
        <begin position="514"/>
        <end position="539"/>
    </location>
</feature>
<keyword evidence="5 13" id="KW-0418">Kinase</keyword>
<keyword evidence="14" id="KW-1185">Reference proteome</keyword>
<comment type="caution">
    <text evidence="13">The sequence shown here is derived from an EMBL/GenBank/DDBJ whole genome shotgun (WGS) entry which is preliminary data.</text>
</comment>
<dbReference type="GO" id="GO:0004674">
    <property type="term" value="F:protein serine/threonine kinase activity"/>
    <property type="evidence" value="ECO:0007669"/>
    <property type="project" value="UniProtKB-KW"/>
</dbReference>
<dbReference type="PROSITE" id="PS00107">
    <property type="entry name" value="PROTEIN_KINASE_ATP"/>
    <property type="match status" value="1"/>
</dbReference>
<protein>
    <recommendedName>
        <fullName evidence="1">non-specific serine/threonine protein kinase</fullName>
        <ecNumber evidence="1">2.7.11.1</ecNumber>
    </recommendedName>
</protein>
<dbReference type="RefSeq" id="WP_145905493.1">
    <property type="nucleotide sequence ID" value="NZ_BAAAMZ010000015.1"/>
</dbReference>
<organism evidence="13 14">
    <name type="scientific">Kitasatospora viridis</name>
    <dbReference type="NCBI Taxonomy" id="281105"/>
    <lineage>
        <taxon>Bacteria</taxon>
        <taxon>Bacillati</taxon>
        <taxon>Actinomycetota</taxon>
        <taxon>Actinomycetes</taxon>
        <taxon>Kitasatosporales</taxon>
        <taxon>Streptomycetaceae</taxon>
        <taxon>Kitasatospora</taxon>
    </lineage>
</organism>
<feature type="compositionally biased region" description="Low complexity" evidence="10">
    <location>
        <begin position="381"/>
        <end position="422"/>
    </location>
</feature>
<dbReference type="InterPro" id="IPR008271">
    <property type="entry name" value="Ser/Thr_kinase_AS"/>
</dbReference>
<dbReference type="SMART" id="SM00220">
    <property type="entry name" value="S_TKc"/>
    <property type="match status" value="1"/>
</dbReference>
<dbReference type="PANTHER" id="PTHR43289:SF6">
    <property type="entry name" value="SERINE_THREONINE-PROTEIN KINASE NEKL-3"/>
    <property type="match status" value="1"/>
</dbReference>
<dbReference type="FunFam" id="1.10.510.10:FF:000021">
    <property type="entry name" value="Serine/threonine protein kinase"/>
    <property type="match status" value="1"/>
</dbReference>
<dbReference type="GO" id="GO:0045717">
    <property type="term" value="P:negative regulation of fatty acid biosynthetic process"/>
    <property type="evidence" value="ECO:0007669"/>
    <property type="project" value="UniProtKB-ARBA"/>
</dbReference>
<evidence type="ECO:0000256" key="3">
    <source>
        <dbReference type="ARBA" id="ARBA00022679"/>
    </source>
</evidence>
<gene>
    <name evidence="13" type="ORF">FHX73_113026</name>
</gene>
<accession>A0A561UIK3</accession>
<dbReference type="AlphaFoldDB" id="A0A561UIK3"/>
<dbReference type="PROSITE" id="PS00108">
    <property type="entry name" value="PROTEIN_KINASE_ST"/>
    <property type="match status" value="1"/>
</dbReference>
<evidence type="ECO:0000256" key="1">
    <source>
        <dbReference type="ARBA" id="ARBA00012513"/>
    </source>
</evidence>
<evidence type="ECO:0000256" key="4">
    <source>
        <dbReference type="ARBA" id="ARBA00022741"/>
    </source>
</evidence>
<feature type="domain" description="Protein kinase" evidence="12">
    <location>
        <begin position="10"/>
        <end position="269"/>
    </location>
</feature>
<dbReference type="Gene3D" id="3.30.200.20">
    <property type="entry name" value="Phosphorylase Kinase, domain 1"/>
    <property type="match status" value="1"/>
</dbReference>
<evidence type="ECO:0000256" key="9">
    <source>
        <dbReference type="PROSITE-ProRule" id="PRU10141"/>
    </source>
</evidence>
<dbReference type="SUPFAM" id="SSF56112">
    <property type="entry name" value="Protein kinase-like (PK-like)"/>
    <property type="match status" value="1"/>
</dbReference>
<sequence length="539" mass="53496">MIGRALNGRYELVGTIGAGGMATVYHGVDRVLGRPVAVKILNGGLAEDPRFAERFSREAQHAAMLVHPRIAMVFDSGMDQGSPYIVMELVRGRALSSLVAEAGPMPIERAVGIAAAVCEALEVAHAAGLVHRDIKPGNVMITDDGGVKVVDFGIARANAAGGQQLTQTATVLGTAAYLSPEQATAAEVDGRADLYALGCVLTEMLTGEPPFTADTPVAIAFKQVTEEAPPVSLLRPEVPPALDHVVARLLAKRPADRPASAAAARAELLAAVPVSGAVNRTSELLAMSASDGDRTAVLPPTAVPDGFGGAPDGFGGRANGFGGGAGGFGGGPAPTSLLAALPEESADRPAPARSRRTMALLLGGAGIAVAAVVGVLVLADSGSSKASSNPPAAAPAGAATTAPTGAGTPGGATTAPSAANSARPTPGTPAAEVAALRADVQGTTMPKDRQAPLVKTLDAAEAALAAQRPDQAVQALKAAQRQVRDLAKKHTVDGPTTGAWQRQLGTVIGQLSTAGGGTDAPGGGAGGGDNGGDGGDNGN</sequence>
<dbReference type="CDD" id="cd14014">
    <property type="entry name" value="STKc_PknB_like"/>
    <property type="match status" value="1"/>
</dbReference>
<keyword evidence="4 9" id="KW-0547">Nucleotide-binding</keyword>
<evidence type="ECO:0000256" key="7">
    <source>
        <dbReference type="ARBA" id="ARBA00047899"/>
    </source>
</evidence>
<dbReference type="InterPro" id="IPR017441">
    <property type="entry name" value="Protein_kinase_ATP_BS"/>
</dbReference>
<dbReference type="InterPro" id="IPR000719">
    <property type="entry name" value="Prot_kinase_dom"/>
</dbReference>
<dbReference type="GO" id="GO:0005524">
    <property type="term" value="F:ATP binding"/>
    <property type="evidence" value="ECO:0007669"/>
    <property type="project" value="UniProtKB-UniRule"/>
</dbReference>
<dbReference type="Proteomes" id="UP000317940">
    <property type="component" value="Unassembled WGS sequence"/>
</dbReference>
<keyword evidence="11" id="KW-0812">Transmembrane</keyword>
<evidence type="ECO:0000256" key="11">
    <source>
        <dbReference type="SAM" id="Phobius"/>
    </source>
</evidence>
<proteinExistence type="predicted"/>
<feature type="region of interest" description="Disordered" evidence="10">
    <location>
        <begin position="381"/>
        <end position="430"/>
    </location>
</feature>
<evidence type="ECO:0000256" key="10">
    <source>
        <dbReference type="SAM" id="MobiDB-lite"/>
    </source>
</evidence>
<reference evidence="13 14" key="1">
    <citation type="submission" date="2019-06" db="EMBL/GenBank/DDBJ databases">
        <title>Sequencing the genomes of 1000 actinobacteria strains.</title>
        <authorList>
            <person name="Klenk H.-P."/>
        </authorList>
    </citation>
    <scope>NUCLEOTIDE SEQUENCE [LARGE SCALE GENOMIC DNA]</scope>
    <source>
        <strain evidence="13 14">DSM 44826</strain>
    </source>
</reference>
<keyword evidence="11" id="KW-1133">Transmembrane helix</keyword>
<keyword evidence="2" id="KW-0723">Serine/threonine-protein kinase</keyword>
<dbReference type="OrthoDB" id="9762169at2"/>
<feature type="region of interest" description="Disordered" evidence="10">
    <location>
        <begin position="508"/>
        <end position="539"/>
    </location>
</feature>
<dbReference type="Gene3D" id="1.10.510.10">
    <property type="entry name" value="Transferase(Phosphotransferase) domain 1"/>
    <property type="match status" value="1"/>
</dbReference>
<dbReference type="EC" id="2.7.11.1" evidence="1"/>
<evidence type="ECO:0000256" key="2">
    <source>
        <dbReference type="ARBA" id="ARBA00022527"/>
    </source>
</evidence>
<evidence type="ECO:0000256" key="8">
    <source>
        <dbReference type="ARBA" id="ARBA00048679"/>
    </source>
</evidence>
<dbReference type="EMBL" id="VIWT01000001">
    <property type="protein sequence ID" value="TWF99185.1"/>
    <property type="molecule type" value="Genomic_DNA"/>
</dbReference>
<name>A0A561UIK3_9ACTN</name>